<dbReference type="InterPro" id="IPR048020">
    <property type="entry name" value="Transpos_IS3"/>
</dbReference>
<dbReference type="Pfam" id="PF13276">
    <property type="entry name" value="HTH_21"/>
    <property type="match status" value="1"/>
</dbReference>
<dbReference type="SUPFAM" id="SSF53098">
    <property type="entry name" value="Ribonuclease H-like"/>
    <property type="match status" value="1"/>
</dbReference>
<dbReference type="Proteomes" id="UP000225740">
    <property type="component" value="Unassembled WGS sequence"/>
</dbReference>
<dbReference type="Pfam" id="PF00665">
    <property type="entry name" value="rve"/>
    <property type="match status" value="1"/>
</dbReference>
<keyword evidence="3" id="KW-1185">Reference proteome</keyword>
<dbReference type="InterPro" id="IPR001584">
    <property type="entry name" value="Integrase_cat-core"/>
</dbReference>
<sequence length="294" mass="34149">MKYAWITKHRDMFPIIAMSKSFNVSTSGYYKSLLQRVSKRAQRTQTIRQQVKKLHDESNHIYGSYKIANLMNEDDASESACRNTVAKAMKEMGLKSRVSKSFTPTTTRSDESKKPADNILDQDFYADAPNRKWVTDITYLAVDGGWVYLAVVLDLFSRKVVGWAISESLATPLFSEALRKAIEARQPETDKLLHHSDRGCQYTSDEYQHVLKTMSITCSMSRTGCCYDNAVMERFFWSLKHEWTNFEDFADIEEARLGVFEYIEGFYNSKRIHQTLRYKSPNEFEENYFNKLIA</sequence>
<dbReference type="EMBL" id="NIZW01000001">
    <property type="protein sequence ID" value="PHQ37007.1"/>
    <property type="molecule type" value="Genomic_DNA"/>
</dbReference>
<dbReference type="PROSITE" id="PS50994">
    <property type="entry name" value="INTEGRASE"/>
    <property type="match status" value="1"/>
</dbReference>
<dbReference type="InterPro" id="IPR012337">
    <property type="entry name" value="RNaseH-like_sf"/>
</dbReference>
<organism evidence="2 3">
    <name type="scientific">Rhodopirellula bahusiensis</name>
    <dbReference type="NCBI Taxonomy" id="2014065"/>
    <lineage>
        <taxon>Bacteria</taxon>
        <taxon>Pseudomonadati</taxon>
        <taxon>Planctomycetota</taxon>
        <taxon>Planctomycetia</taxon>
        <taxon>Pirellulales</taxon>
        <taxon>Pirellulaceae</taxon>
        <taxon>Rhodopirellula</taxon>
    </lineage>
</organism>
<dbReference type="PANTHER" id="PTHR46889:SF4">
    <property type="entry name" value="TRANSPOSASE INSO FOR INSERTION SEQUENCE ELEMENT IS911B-RELATED"/>
    <property type="match status" value="1"/>
</dbReference>
<dbReference type="GO" id="GO:0003676">
    <property type="term" value="F:nucleic acid binding"/>
    <property type="evidence" value="ECO:0007669"/>
    <property type="project" value="InterPro"/>
</dbReference>
<dbReference type="PANTHER" id="PTHR46889">
    <property type="entry name" value="TRANSPOSASE INSF FOR INSERTION SEQUENCE IS3B-RELATED"/>
    <property type="match status" value="1"/>
</dbReference>
<gene>
    <name evidence="2" type="ORF">CEE69_01135</name>
</gene>
<dbReference type="RefSeq" id="WP_099258706.1">
    <property type="nucleotide sequence ID" value="NZ_NIZW01000001.1"/>
</dbReference>
<evidence type="ECO:0000313" key="2">
    <source>
        <dbReference type="EMBL" id="PHQ37007.1"/>
    </source>
</evidence>
<protein>
    <recommendedName>
        <fullName evidence="1">Integrase catalytic domain-containing protein</fullName>
    </recommendedName>
</protein>
<name>A0A2G1WDA1_9BACT</name>
<dbReference type="AlphaFoldDB" id="A0A2G1WDA1"/>
<dbReference type="OrthoDB" id="289367at2"/>
<dbReference type="InterPro" id="IPR025948">
    <property type="entry name" value="HTH-like_dom"/>
</dbReference>
<evidence type="ECO:0000259" key="1">
    <source>
        <dbReference type="PROSITE" id="PS50994"/>
    </source>
</evidence>
<dbReference type="InterPro" id="IPR036397">
    <property type="entry name" value="RNaseH_sf"/>
</dbReference>
<dbReference type="InterPro" id="IPR050900">
    <property type="entry name" value="Transposase_IS3/IS150/IS904"/>
</dbReference>
<proteinExistence type="predicted"/>
<dbReference type="Pfam" id="PF13333">
    <property type="entry name" value="rve_2"/>
    <property type="match status" value="1"/>
</dbReference>
<dbReference type="NCBIfam" id="NF033516">
    <property type="entry name" value="transpos_IS3"/>
    <property type="match status" value="1"/>
</dbReference>
<comment type="caution">
    <text evidence="2">The sequence shown here is derived from an EMBL/GenBank/DDBJ whole genome shotgun (WGS) entry which is preliminary data.</text>
</comment>
<evidence type="ECO:0000313" key="3">
    <source>
        <dbReference type="Proteomes" id="UP000225740"/>
    </source>
</evidence>
<feature type="domain" description="Integrase catalytic" evidence="1">
    <location>
        <begin position="125"/>
        <end position="289"/>
    </location>
</feature>
<dbReference type="GO" id="GO:0015074">
    <property type="term" value="P:DNA integration"/>
    <property type="evidence" value="ECO:0007669"/>
    <property type="project" value="InterPro"/>
</dbReference>
<dbReference type="Gene3D" id="3.30.420.10">
    <property type="entry name" value="Ribonuclease H-like superfamily/Ribonuclease H"/>
    <property type="match status" value="1"/>
</dbReference>
<reference evidence="2 3" key="1">
    <citation type="submission" date="2017-06" db="EMBL/GenBank/DDBJ databases">
        <title>Description of Rhodopirellula bahusiensis sp. nov.</title>
        <authorList>
            <person name="Kizina J."/>
            <person name="Harder J."/>
        </authorList>
    </citation>
    <scope>NUCLEOTIDE SEQUENCE [LARGE SCALE GENOMIC DNA]</scope>
    <source>
        <strain evidence="2 3">SWK21</strain>
    </source>
</reference>
<dbReference type="GeneID" id="90606904"/>
<accession>A0A2G1WDA1</accession>